<dbReference type="SMART" id="SM00320">
    <property type="entry name" value="WD40"/>
    <property type="match status" value="7"/>
</dbReference>
<dbReference type="KEGG" id="acan:ACA1_093910"/>
<dbReference type="GO" id="GO:1990234">
    <property type="term" value="C:transferase complex"/>
    <property type="evidence" value="ECO:0007669"/>
    <property type="project" value="UniProtKB-ARBA"/>
</dbReference>
<feature type="coiled-coil region" evidence="4">
    <location>
        <begin position="85"/>
        <end position="119"/>
    </location>
</feature>
<evidence type="ECO:0000256" key="5">
    <source>
        <dbReference type="SAM" id="MobiDB-lite"/>
    </source>
</evidence>
<dbReference type="CDD" id="cd00200">
    <property type="entry name" value="WD40"/>
    <property type="match status" value="1"/>
</dbReference>
<dbReference type="InterPro" id="IPR019775">
    <property type="entry name" value="WD40_repeat_CS"/>
</dbReference>
<name>L8GJ15_ACACF</name>
<gene>
    <name evidence="6" type="ORF">ACA1_093910</name>
</gene>
<feature type="repeat" description="WD" evidence="3">
    <location>
        <begin position="395"/>
        <end position="426"/>
    </location>
</feature>
<dbReference type="RefSeq" id="XP_004334857.1">
    <property type="nucleotide sequence ID" value="XM_004334809.1"/>
</dbReference>
<dbReference type="PROSITE" id="PS50082">
    <property type="entry name" value="WD_REPEATS_2"/>
    <property type="match status" value="6"/>
</dbReference>
<feature type="region of interest" description="Disordered" evidence="5">
    <location>
        <begin position="1"/>
        <end position="83"/>
    </location>
</feature>
<dbReference type="Gene3D" id="2.130.10.10">
    <property type="entry name" value="YVTN repeat-like/Quinoprotein amine dehydrogenase"/>
    <property type="match status" value="2"/>
</dbReference>
<evidence type="ECO:0000256" key="4">
    <source>
        <dbReference type="SAM" id="Coils"/>
    </source>
</evidence>
<dbReference type="Proteomes" id="UP000011083">
    <property type="component" value="Unassembled WGS sequence"/>
</dbReference>
<keyword evidence="2" id="KW-0677">Repeat</keyword>
<keyword evidence="4" id="KW-0175">Coiled coil</keyword>
<dbReference type="InterPro" id="IPR001680">
    <property type="entry name" value="WD40_rpt"/>
</dbReference>
<dbReference type="OrthoDB" id="674604at2759"/>
<feature type="repeat" description="WD" evidence="3">
    <location>
        <begin position="213"/>
        <end position="252"/>
    </location>
</feature>
<dbReference type="PANTHER" id="PTHR22847">
    <property type="entry name" value="WD40 REPEAT PROTEIN"/>
    <property type="match status" value="1"/>
</dbReference>
<feature type="compositionally biased region" description="Low complexity" evidence="5">
    <location>
        <begin position="49"/>
        <end position="71"/>
    </location>
</feature>
<evidence type="ECO:0000313" key="6">
    <source>
        <dbReference type="EMBL" id="ELR12844.1"/>
    </source>
</evidence>
<dbReference type="AlphaFoldDB" id="L8GJ15"/>
<evidence type="ECO:0000256" key="2">
    <source>
        <dbReference type="ARBA" id="ARBA00022737"/>
    </source>
</evidence>
<keyword evidence="1 3" id="KW-0853">WD repeat</keyword>
<evidence type="ECO:0000256" key="1">
    <source>
        <dbReference type="ARBA" id="ARBA00022574"/>
    </source>
</evidence>
<evidence type="ECO:0000313" key="7">
    <source>
        <dbReference type="Proteomes" id="UP000011083"/>
    </source>
</evidence>
<dbReference type="GeneID" id="14913244"/>
<feature type="repeat" description="WD" evidence="3">
    <location>
        <begin position="288"/>
        <end position="310"/>
    </location>
</feature>
<dbReference type="EMBL" id="KB008103">
    <property type="protein sequence ID" value="ELR12844.1"/>
    <property type="molecule type" value="Genomic_DNA"/>
</dbReference>
<accession>L8GJ15</accession>
<feature type="repeat" description="WD" evidence="3">
    <location>
        <begin position="342"/>
        <end position="372"/>
    </location>
</feature>
<dbReference type="InterPro" id="IPR020472">
    <property type="entry name" value="WD40_PAC1"/>
</dbReference>
<proteinExistence type="predicted"/>
<dbReference type="InterPro" id="IPR036322">
    <property type="entry name" value="WD40_repeat_dom_sf"/>
</dbReference>
<dbReference type="PANTHER" id="PTHR22847:SF637">
    <property type="entry name" value="WD REPEAT DOMAIN 5B"/>
    <property type="match status" value="1"/>
</dbReference>
<dbReference type="PRINTS" id="PR00320">
    <property type="entry name" value="GPROTEINBRPT"/>
</dbReference>
<dbReference type="OMA" id="RIYNART"/>
<dbReference type="PROSITE" id="PS50294">
    <property type="entry name" value="WD_REPEATS_REGION"/>
    <property type="match status" value="4"/>
</dbReference>
<protein>
    <submittedName>
        <fullName evidence="6">WD repeatcontaining protein</fullName>
    </submittedName>
</protein>
<dbReference type="SUPFAM" id="SSF50978">
    <property type="entry name" value="WD40 repeat-like"/>
    <property type="match status" value="1"/>
</dbReference>
<keyword evidence="7" id="KW-1185">Reference proteome</keyword>
<organism evidence="6 7">
    <name type="scientific">Acanthamoeba castellanii (strain ATCC 30010 / Neff)</name>
    <dbReference type="NCBI Taxonomy" id="1257118"/>
    <lineage>
        <taxon>Eukaryota</taxon>
        <taxon>Amoebozoa</taxon>
        <taxon>Discosea</taxon>
        <taxon>Longamoebia</taxon>
        <taxon>Centramoebida</taxon>
        <taxon>Acanthamoebidae</taxon>
        <taxon>Acanthamoeba</taxon>
    </lineage>
</organism>
<sequence length="429" mass="46743">MERTEEVPAELAETNDERSVEVFTDSPATPPAKSASFESENQEVVEAKSPSPSSSGSYTPQSSRMSASSASPYTARVRDTESPHMEDMQRLLTFQARQIVELERQLAQQRLQIRILNWRTSGYTVRAFKGEVNHAGQVFALKLNEKGDEVASGSQDKTILVWSVKGGRCLRRLRGHAAGVYSLDAQGDMLASGSADKVILTWKFSTGESLLAFKGHKGTVYAVKLAGHLLVSGSADRTVKVWDVRTGELLNSLEGHTGSISSLAIIRSASSPSSSSSSSSSSAPSPIIASASFDKTIKLWNLYTGECVGTLEGHTDFVTCVRAVGDRTLVWDLERRECVRTLTGHTEWVNAIAVEPNGHVVVSLSKDRSIKVRTPPRVEECKVWHLPTGELLRELKGHQASIQCLELLPNGILSASDDAAIKLWTMLFC</sequence>
<feature type="repeat" description="WD" evidence="3">
    <location>
        <begin position="131"/>
        <end position="172"/>
    </location>
</feature>
<dbReference type="VEuPathDB" id="AmoebaDB:ACA1_093910"/>
<dbReference type="STRING" id="1257118.L8GJ15"/>
<evidence type="ECO:0000256" key="3">
    <source>
        <dbReference type="PROSITE-ProRule" id="PRU00221"/>
    </source>
</evidence>
<feature type="repeat" description="WD" evidence="3">
    <location>
        <begin position="173"/>
        <end position="212"/>
    </location>
</feature>
<dbReference type="PROSITE" id="PS00678">
    <property type="entry name" value="WD_REPEATS_1"/>
    <property type="match status" value="2"/>
</dbReference>
<dbReference type="InterPro" id="IPR015943">
    <property type="entry name" value="WD40/YVTN_repeat-like_dom_sf"/>
</dbReference>
<reference evidence="6 7" key="1">
    <citation type="journal article" date="2013" name="Genome Biol.">
        <title>Genome of Acanthamoeba castellanii highlights extensive lateral gene transfer and early evolution of tyrosine kinase signaling.</title>
        <authorList>
            <person name="Clarke M."/>
            <person name="Lohan A.J."/>
            <person name="Liu B."/>
            <person name="Lagkouvardos I."/>
            <person name="Roy S."/>
            <person name="Zafar N."/>
            <person name="Bertelli C."/>
            <person name="Schilde C."/>
            <person name="Kianianmomeni A."/>
            <person name="Burglin T.R."/>
            <person name="Frech C."/>
            <person name="Turcotte B."/>
            <person name="Kopec K.O."/>
            <person name="Synnott J.M."/>
            <person name="Choo C."/>
            <person name="Paponov I."/>
            <person name="Finkler A."/>
            <person name="Soon Heng Tan C."/>
            <person name="Hutchins A.P."/>
            <person name="Weinmeier T."/>
            <person name="Rattei T."/>
            <person name="Chu J.S."/>
            <person name="Gimenez G."/>
            <person name="Irimia M."/>
            <person name="Rigden D.J."/>
            <person name="Fitzpatrick D.A."/>
            <person name="Lorenzo-Morales J."/>
            <person name="Bateman A."/>
            <person name="Chiu C.H."/>
            <person name="Tang P."/>
            <person name="Hegemann P."/>
            <person name="Fromm H."/>
            <person name="Raoult D."/>
            <person name="Greub G."/>
            <person name="Miranda-Saavedra D."/>
            <person name="Chen N."/>
            <person name="Nash P."/>
            <person name="Ginger M.L."/>
            <person name="Horn M."/>
            <person name="Schaap P."/>
            <person name="Caler L."/>
            <person name="Loftus B."/>
        </authorList>
    </citation>
    <scope>NUCLEOTIDE SEQUENCE [LARGE SCALE GENOMIC DNA]</scope>
    <source>
        <strain evidence="6 7">Neff</strain>
    </source>
</reference>
<dbReference type="Pfam" id="PF00400">
    <property type="entry name" value="WD40"/>
    <property type="match status" value="7"/>
</dbReference>